<evidence type="ECO:0000256" key="1">
    <source>
        <dbReference type="ARBA" id="ARBA00001933"/>
    </source>
</evidence>
<comment type="cofactor">
    <cofactor evidence="1 4">
        <name>pyridoxal 5'-phosphate</name>
        <dbReference type="ChEBI" id="CHEBI:597326"/>
    </cofactor>
</comment>
<dbReference type="PANTHER" id="PTHR48078">
    <property type="entry name" value="THREONINE DEHYDRATASE, MITOCHONDRIAL-RELATED"/>
    <property type="match status" value="1"/>
</dbReference>
<feature type="modified residue" description="N6-(pyridoxal phosphate)lysine" evidence="4">
    <location>
        <position position="118"/>
    </location>
</feature>
<dbReference type="GO" id="GO:0008721">
    <property type="term" value="F:D-serine ammonia-lyase activity"/>
    <property type="evidence" value="ECO:0007669"/>
    <property type="project" value="UniProtKB-EC"/>
</dbReference>
<evidence type="ECO:0000259" key="5">
    <source>
        <dbReference type="Pfam" id="PF00291"/>
    </source>
</evidence>
<dbReference type="InterPro" id="IPR001926">
    <property type="entry name" value="TrpB-like_PALP"/>
</dbReference>
<dbReference type="InterPro" id="IPR050147">
    <property type="entry name" value="Ser/Thr_Dehydratase"/>
</dbReference>
<dbReference type="InterPro" id="IPR011780">
    <property type="entry name" value="D_Ser_am_lyase"/>
</dbReference>
<dbReference type="EC" id="4.3.1.18" evidence="4"/>
<evidence type="ECO:0000256" key="2">
    <source>
        <dbReference type="ARBA" id="ARBA00022898"/>
    </source>
</evidence>
<organism evidence="6 7">
    <name type="scientific">Sediminibacillus dalangtanensis</name>
    <dbReference type="NCBI Taxonomy" id="2729421"/>
    <lineage>
        <taxon>Bacteria</taxon>
        <taxon>Bacillati</taxon>
        <taxon>Bacillota</taxon>
        <taxon>Bacilli</taxon>
        <taxon>Bacillales</taxon>
        <taxon>Bacillaceae</taxon>
        <taxon>Sediminibacillus</taxon>
    </lineage>
</organism>
<dbReference type="PANTHER" id="PTHR48078:SF9">
    <property type="entry name" value="D-SERINE DEHYDRATASE"/>
    <property type="match status" value="1"/>
</dbReference>
<evidence type="ECO:0000313" key="7">
    <source>
        <dbReference type="Proteomes" id="UP000665043"/>
    </source>
</evidence>
<gene>
    <name evidence="4" type="primary">dsdA</name>
    <name evidence="6" type="ORF">ERJ70_06655</name>
</gene>
<comment type="similarity">
    <text evidence="4">Belongs to the serine/threonine dehydratase family. DsdA subfamily.</text>
</comment>
<dbReference type="NCBIfam" id="NF002823">
    <property type="entry name" value="PRK02991.1"/>
    <property type="match status" value="1"/>
</dbReference>
<feature type="domain" description="Tryptophan synthase beta chain-like PALP" evidence="5">
    <location>
        <begin position="82"/>
        <end position="406"/>
    </location>
</feature>
<name>A0ABX7VWM9_9BACI</name>
<dbReference type="NCBIfam" id="TIGR02035">
    <property type="entry name" value="D_Ser_am_lyase"/>
    <property type="match status" value="1"/>
</dbReference>
<comment type="catalytic activity">
    <reaction evidence="4">
        <text>D-serine = pyruvate + NH4(+)</text>
        <dbReference type="Rhea" id="RHEA:13977"/>
        <dbReference type="ChEBI" id="CHEBI:15361"/>
        <dbReference type="ChEBI" id="CHEBI:28938"/>
        <dbReference type="ChEBI" id="CHEBI:35247"/>
        <dbReference type="EC" id="4.3.1.18"/>
    </reaction>
</comment>
<reference evidence="6 7" key="1">
    <citation type="submission" date="2019-12" db="EMBL/GenBank/DDBJ databases">
        <title>The whole genome sequencing of a strain isolated from a Mars analog, Dalangtan Playa.</title>
        <authorList>
            <person name="Huang T."/>
        </authorList>
    </citation>
    <scope>NUCLEOTIDE SEQUENCE [LARGE SCALE GENOMIC DNA]</scope>
    <source>
        <strain evidence="6 7">DP4-553-S</strain>
    </source>
</reference>
<dbReference type="Gene3D" id="3.40.50.1100">
    <property type="match status" value="2"/>
</dbReference>
<dbReference type="RefSeq" id="WP_209368090.1">
    <property type="nucleotide sequence ID" value="NZ_CP046956.1"/>
</dbReference>
<accession>A0ABX7VWM9</accession>
<evidence type="ECO:0000256" key="3">
    <source>
        <dbReference type="ARBA" id="ARBA00023239"/>
    </source>
</evidence>
<dbReference type="Pfam" id="PF00291">
    <property type="entry name" value="PALP"/>
    <property type="match status" value="1"/>
</dbReference>
<dbReference type="HAMAP" id="MF_01030">
    <property type="entry name" value="D_Ser_dehydrat"/>
    <property type="match status" value="1"/>
</dbReference>
<sequence length="441" mass="48711">MNRQIAGKTINDWIQQFPLLEQIKQYQPVYWENPGVREDLLGMEKLKADDITDAAERWKRFASLLKELFPTLQDTEGKVVSPLRRLDRYKEACSNVLKEDSPFYLKCDNQLPVAGSIKARGGMYEVLKHAESLALKEGLLKQSDDYRALTSPACRQFFSRHSIGVGSTGNLALSIGIVGTALGFEVHVHMSSDAKQWKKDLLRKHGAQVHEYKGDFSEAITKGRQQTEADPAAYFIDDEDSKDLFLGYSVAAAELKQQLDAENVFISEQNPLFVYLPCGVGGAPGGIAYGLKQLFGGLVHCVFVEPTHAPAVLLGLMTGLHEGISVQDFDLDNRTAADGLAVGRPSRFASSVSQHTVSSIYTENDDIFYQLTYELWNQEGIFLEPSAAAGLSGPNRIQEDSRLSHKAPDGVHVAWATGGALVPDSEREMIYQKGKQLAESK</sequence>
<evidence type="ECO:0000313" key="6">
    <source>
        <dbReference type="EMBL" id="QTM99011.1"/>
    </source>
</evidence>
<dbReference type="EMBL" id="CP046956">
    <property type="protein sequence ID" value="QTM99011.1"/>
    <property type="molecule type" value="Genomic_DNA"/>
</dbReference>
<evidence type="ECO:0000256" key="4">
    <source>
        <dbReference type="HAMAP-Rule" id="MF_01030"/>
    </source>
</evidence>
<keyword evidence="3 4" id="KW-0456">Lyase</keyword>
<keyword evidence="7" id="KW-1185">Reference proteome</keyword>
<dbReference type="Proteomes" id="UP000665043">
    <property type="component" value="Chromosome"/>
</dbReference>
<keyword evidence="2 4" id="KW-0663">Pyridoxal phosphate</keyword>
<proteinExistence type="inferred from homology"/>
<dbReference type="InterPro" id="IPR036052">
    <property type="entry name" value="TrpB-like_PALP_sf"/>
</dbReference>
<protein>
    <recommendedName>
        <fullName evidence="4">Probable D-serine dehydratase</fullName>
        <ecNumber evidence="4">4.3.1.18</ecNumber>
    </recommendedName>
    <alternativeName>
        <fullName evidence="4">D-serine deaminase</fullName>
        <shortName evidence="4">DSD</shortName>
    </alternativeName>
</protein>
<dbReference type="SUPFAM" id="SSF53686">
    <property type="entry name" value="Tryptophan synthase beta subunit-like PLP-dependent enzymes"/>
    <property type="match status" value="1"/>
</dbReference>